<dbReference type="InterPro" id="IPR012318">
    <property type="entry name" value="HTH_CRP"/>
</dbReference>
<dbReference type="InterPro" id="IPR014710">
    <property type="entry name" value="RmlC-like_jellyroll"/>
</dbReference>
<dbReference type="InterPro" id="IPR000595">
    <property type="entry name" value="cNMP-bd_dom"/>
</dbReference>
<proteinExistence type="predicted"/>
<dbReference type="InterPro" id="IPR018490">
    <property type="entry name" value="cNMP-bd_dom_sf"/>
</dbReference>
<dbReference type="PROSITE" id="PS50042">
    <property type="entry name" value="CNMP_BINDING_3"/>
    <property type="match status" value="1"/>
</dbReference>
<dbReference type="PROSITE" id="PS51063">
    <property type="entry name" value="HTH_CRP_2"/>
    <property type="match status" value="1"/>
</dbReference>
<dbReference type="InterPro" id="IPR050397">
    <property type="entry name" value="Env_Response_Regulators"/>
</dbReference>
<dbReference type="InterPro" id="IPR036390">
    <property type="entry name" value="WH_DNA-bd_sf"/>
</dbReference>
<dbReference type="Gene3D" id="2.60.120.10">
    <property type="entry name" value="Jelly Rolls"/>
    <property type="match status" value="1"/>
</dbReference>
<feature type="region of interest" description="Disordered" evidence="4">
    <location>
        <begin position="1"/>
        <end position="46"/>
    </location>
</feature>
<evidence type="ECO:0000256" key="2">
    <source>
        <dbReference type="ARBA" id="ARBA00023125"/>
    </source>
</evidence>
<keyword evidence="2" id="KW-0238">DNA-binding</keyword>
<evidence type="ECO:0000313" key="8">
    <source>
        <dbReference type="Proteomes" id="UP000807371"/>
    </source>
</evidence>
<dbReference type="PANTHER" id="PTHR24567">
    <property type="entry name" value="CRP FAMILY TRANSCRIPTIONAL REGULATORY PROTEIN"/>
    <property type="match status" value="1"/>
</dbReference>
<dbReference type="SUPFAM" id="SSF46785">
    <property type="entry name" value="Winged helix' DNA-binding domain"/>
    <property type="match status" value="1"/>
</dbReference>
<dbReference type="CDD" id="cd00038">
    <property type="entry name" value="CAP_ED"/>
    <property type="match status" value="1"/>
</dbReference>
<evidence type="ECO:0000256" key="3">
    <source>
        <dbReference type="ARBA" id="ARBA00023163"/>
    </source>
</evidence>
<evidence type="ECO:0000256" key="4">
    <source>
        <dbReference type="SAM" id="MobiDB-lite"/>
    </source>
</evidence>
<protein>
    <submittedName>
        <fullName evidence="7">Crp/Fnr family transcriptional regulator</fullName>
    </submittedName>
</protein>
<dbReference type="Proteomes" id="UP000807371">
    <property type="component" value="Unassembled WGS sequence"/>
</dbReference>
<comment type="caution">
    <text evidence="7">The sequence shown here is derived from an EMBL/GenBank/DDBJ whole genome shotgun (WGS) entry which is preliminary data.</text>
</comment>
<dbReference type="InterPro" id="IPR036388">
    <property type="entry name" value="WH-like_DNA-bd_sf"/>
</dbReference>
<feature type="domain" description="HTH crp-type" evidence="6">
    <location>
        <begin position="179"/>
        <end position="252"/>
    </location>
</feature>
<evidence type="ECO:0000313" key="7">
    <source>
        <dbReference type="EMBL" id="MBH5333389.1"/>
    </source>
</evidence>
<dbReference type="PANTHER" id="PTHR24567:SF74">
    <property type="entry name" value="HTH-TYPE TRANSCRIPTIONAL REGULATOR ARCR"/>
    <property type="match status" value="1"/>
</dbReference>
<feature type="compositionally biased region" description="Basic and acidic residues" evidence="4">
    <location>
        <begin position="1"/>
        <end position="39"/>
    </location>
</feature>
<keyword evidence="3" id="KW-0804">Transcription</keyword>
<feature type="domain" description="Cyclic nucleotide-binding" evidence="5">
    <location>
        <begin position="45"/>
        <end position="144"/>
    </location>
</feature>
<evidence type="ECO:0000256" key="1">
    <source>
        <dbReference type="ARBA" id="ARBA00023015"/>
    </source>
</evidence>
<evidence type="ECO:0000259" key="6">
    <source>
        <dbReference type="PROSITE" id="PS51063"/>
    </source>
</evidence>
<keyword evidence="1" id="KW-0805">Transcription regulation</keyword>
<dbReference type="SUPFAM" id="SSF51206">
    <property type="entry name" value="cAMP-binding domain-like"/>
    <property type="match status" value="1"/>
</dbReference>
<organism evidence="7 8">
    <name type="scientific">Streptomyces pactum</name>
    <dbReference type="NCBI Taxonomy" id="68249"/>
    <lineage>
        <taxon>Bacteria</taxon>
        <taxon>Bacillati</taxon>
        <taxon>Actinomycetota</taxon>
        <taxon>Actinomycetes</taxon>
        <taxon>Kitasatosporales</taxon>
        <taxon>Streptomycetaceae</taxon>
        <taxon>Streptomyces</taxon>
    </lineage>
</organism>
<keyword evidence="8" id="KW-1185">Reference proteome</keyword>
<reference evidence="7 8" key="1">
    <citation type="submission" date="2020-09" db="EMBL/GenBank/DDBJ databases">
        <title>Biosynthesis of the nuclear factor of activated T cells inhibitor NFAT-133 and its congeners in Streptomyces pactum.</title>
        <authorList>
            <person name="Zhou W."/>
            <person name="Posri P."/>
            <person name="Abugrain M.E."/>
            <person name="Weisberg A.J."/>
            <person name="Chang J.H."/>
            <person name="Mahmud T."/>
        </authorList>
    </citation>
    <scope>NUCLEOTIDE SEQUENCE [LARGE SCALE GENOMIC DNA]</scope>
    <source>
        <strain evidence="7 8">ATCC 27456</strain>
    </source>
</reference>
<dbReference type="Pfam" id="PF00027">
    <property type="entry name" value="cNMP_binding"/>
    <property type="match status" value="1"/>
</dbReference>
<dbReference type="Pfam" id="PF13545">
    <property type="entry name" value="HTH_Crp_2"/>
    <property type="match status" value="1"/>
</dbReference>
<evidence type="ECO:0000259" key="5">
    <source>
        <dbReference type="PROSITE" id="PS50042"/>
    </source>
</evidence>
<accession>A0ABS0NDW5</accession>
<dbReference type="RefSeq" id="WP_197987216.1">
    <property type="nucleotide sequence ID" value="NZ_JACYXC010000001.1"/>
</dbReference>
<dbReference type="Gene3D" id="1.10.10.10">
    <property type="entry name" value="Winged helix-like DNA-binding domain superfamily/Winged helix DNA-binding domain"/>
    <property type="match status" value="1"/>
</dbReference>
<dbReference type="EMBL" id="JACYXC010000001">
    <property type="protein sequence ID" value="MBH5333389.1"/>
    <property type="molecule type" value="Genomic_DNA"/>
</dbReference>
<dbReference type="SMART" id="SM00100">
    <property type="entry name" value="cNMP"/>
    <property type="match status" value="1"/>
</dbReference>
<gene>
    <name evidence="7" type="ORF">IHE55_00645</name>
</gene>
<sequence length="262" mass="28489">MNDPDTNRADRADRDGREGRDGRESRRDRRDRRARDERVWPPSSLLGGLAPAERDQLLALGARMPYEADRVLIRESDRTDHVLVLLDGVVKVTGRTHDGRDALLAVRMGGDLVGELAAVDGGPRSATVTTCGPVTARTVTRADFLGCLRREPRIAHAVNASVVTKLRAANTHRVDFTGCGAATRLARVLHHIAMTYGERTGDGAVIRWPITQPELATLSGAAEPTVHKALRGLREAGVVATGYRTIAVVDLARLSRIAFDQE</sequence>
<name>A0ABS0NDW5_9ACTN</name>